<proteinExistence type="inferred from homology"/>
<accession>A0ABU0JD59</accession>
<evidence type="ECO:0000313" key="7">
    <source>
        <dbReference type="EMBL" id="MDQ0471451.1"/>
    </source>
</evidence>
<dbReference type="SUPFAM" id="SSF51569">
    <property type="entry name" value="Aldolase"/>
    <property type="match status" value="1"/>
</dbReference>
<sequence>MTVSPSDLISRLGQGLLSFPLTFFDEAGAFNEDGYRAHVALQGAAGAGGLFAAGGTGEFFSLTLDEYKRVVRAASEEVPDGLPLLAGVGYGTRMAIEFAQAAEANGADGLLVLPPYLVHSEQEGLRRHLTAICRSVGIGVIAYNRDNAILTAETLDRVAEDCPNLIGLKDGVGNVELLTALRYRMADRLIFIGGMPTAEVHASAAAAIGMKTYSSAIYNFAPATALQFFNALRAGRRSEIDDLLRRFFLPYLAIRNRRAGYAVSIVKAGARIAGIDCGPVRLPLLDLRPEEQEELATLIESCAMPMRGGREVAGH</sequence>
<name>A0ABU0JD59_9HYPH</name>
<evidence type="ECO:0000256" key="2">
    <source>
        <dbReference type="ARBA" id="ARBA00004983"/>
    </source>
</evidence>
<dbReference type="HAMAP" id="MF_00694">
    <property type="entry name" value="KDGDH"/>
    <property type="match status" value="1"/>
</dbReference>
<dbReference type="PANTHER" id="PTHR12128">
    <property type="entry name" value="DIHYDRODIPICOLINATE SYNTHASE"/>
    <property type="match status" value="1"/>
</dbReference>
<dbReference type="InterPro" id="IPR013785">
    <property type="entry name" value="Aldolase_TIM"/>
</dbReference>
<dbReference type="NCBIfam" id="NF002958">
    <property type="entry name" value="PRK03620.1"/>
    <property type="match status" value="1"/>
</dbReference>
<gene>
    <name evidence="7" type="ORF">QO011_004476</name>
</gene>
<dbReference type="Gene3D" id="3.20.20.70">
    <property type="entry name" value="Aldolase class I"/>
    <property type="match status" value="1"/>
</dbReference>
<keyword evidence="4 5" id="KW-0456">Lyase</keyword>
<dbReference type="Proteomes" id="UP001242480">
    <property type="component" value="Unassembled WGS sequence"/>
</dbReference>
<dbReference type="InterPro" id="IPR017655">
    <property type="entry name" value="Dehydro-deoxyglucarate_dehyd"/>
</dbReference>
<dbReference type="Pfam" id="PF00701">
    <property type="entry name" value="DHDPS"/>
    <property type="match status" value="1"/>
</dbReference>
<dbReference type="EMBL" id="JAUSVX010000009">
    <property type="protein sequence ID" value="MDQ0471451.1"/>
    <property type="molecule type" value="Genomic_DNA"/>
</dbReference>
<dbReference type="PRINTS" id="PR00146">
    <property type="entry name" value="DHPICSNTHASE"/>
</dbReference>
<evidence type="ECO:0000256" key="3">
    <source>
        <dbReference type="ARBA" id="ARBA00007592"/>
    </source>
</evidence>
<comment type="similarity">
    <text evidence="3 5 6">Belongs to the DapA family.</text>
</comment>
<dbReference type="GO" id="GO:0047448">
    <property type="term" value="F:5-dehydro-4-deoxyglucarate dehydratase activity"/>
    <property type="evidence" value="ECO:0007669"/>
    <property type="project" value="UniProtKB-EC"/>
</dbReference>
<evidence type="ECO:0000256" key="6">
    <source>
        <dbReference type="PIRNR" id="PIRNR001365"/>
    </source>
</evidence>
<comment type="catalytic activity">
    <reaction evidence="1 5">
        <text>5-dehydro-4-deoxy-D-glucarate + H(+) = 2,5-dioxopentanoate + CO2 + H2O</text>
        <dbReference type="Rhea" id="RHEA:24608"/>
        <dbReference type="ChEBI" id="CHEBI:15377"/>
        <dbReference type="ChEBI" id="CHEBI:15378"/>
        <dbReference type="ChEBI" id="CHEBI:16526"/>
        <dbReference type="ChEBI" id="CHEBI:42819"/>
        <dbReference type="ChEBI" id="CHEBI:58136"/>
        <dbReference type="EC" id="4.2.1.41"/>
    </reaction>
</comment>
<dbReference type="PANTHER" id="PTHR12128:SF19">
    <property type="entry name" value="5-DEHYDRO-4-DEOXYGLUCARATE DEHYDRATASE 2-RELATED"/>
    <property type="match status" value="1"/>
</dbReference>
<organism evidence="7 8">
    <name type="scientific">Labrys wisconsinensis</name>
    <dbReference type="NCBI Taxonomy" id="425677"/>
    <lineage>
        <taxon>Bacteria</taxon>
        <taxon>Pseudomonadati</taxon>
        <taxon>Pseudomonadota</taxon>
        <taxon>Alphaproteobacteria</taxon>
        <taxon>Hyphomicrobiales</taxon>
        <taxon>Xanthobacteraceae</taxon>
        <taxon>Labrys</taxon>
    </lineage>
</organism>
<keyword evidence="8" id="KW-1185">Reference proteome</keyword>
<evidence type="ECO:0000256" key="4">
    <source>
        <dbReference type="ARBA" id="ARBA00023239"/>
    </source>
</evidence>
<evidence type="ECO:0000256" key="1">
    <source>
        <dbReference type="ARBA" id="ARBA00001446"/>
    </source>
</evidence>
<comment type="caution">
    <text evidence="7">The sequence shown here is derived from an EMBL/GenBank/DDBJ whole genome shotgun (WGS) entry which is preliminary data.</text>
</comment>
<evidence type="ECO:0000313" key="8">
    <source>
        <dbReference type="Proteomes" id="UP001242480"/>
    </source>
</evidence>
<dbReference type="NCBIfam" id="TIGR03249">
    <property type="entry name" value="KdgD"/>
    <property type="match status" value="1"/>
</dbReference>
<dbReference type="PIRSF" id="PIRSF001365">
    <property type="entry name" value="DHDPS"/>
    <property type="match status" value="1"/>
</dbReference>
<dbReference type="RefSeq" id="WP_307276621.1">
    <property type="nucleotide sequence ID" value="NZ_JAUSVX010000009.1"/>
</dbReference>
<dbReference type="SMART" id="SM01130">
    <property type="entry name" value="DHDPS"/>
    <property type="match status" value="1"/>
</dbReference>
<reference evidence="7 8" key="1">
    <citation type="submission" date="2023-07" db="EMBL/GenBank/DDBJ databases">
        <title>Genomic Encyclopedia of Type Strains, Phase IV (KMG-IV): sequencing the most valuable type-strain genomes for metagenomic binning, comparative biology and taxonomic classification.</title>
        <authorList>
            <person name="Goeker M."/>
        </authorList>
    </citation>
    <scope>NUCLEOTIDE SEQUENCE [LARGE SCALE GENOMIC DNA]</scope>
    <source>
        <strain evidence="7 8">DSM 19619</strain>
    </source>
</reference>
<dbReference type="EC" id="4.2.1.41" evidence="5"/>
<evidence type="ECO:0000256" key="5">
    <source>
        <dbReference type="HAMAP-Rule" id="MF_00694"/>
    </source>
</evidence>
<protein>
    <recommendedName>
        <fullName evidence="5">Probable 5-dehydro-4-deoxyglucarate dehydratase</fullName>
        <ecNumber evidence="5">4.2.1.41</ecNumber>
    </recommendedName>
    <alternativeName>
        <fullName evidence="5">5-keto-4-deoxy-glucarate dehydratase</fullName>
        <shortName evidence="5">KDGDH</shortName>
    </alternativeName>
</protein>
<comment type="pathway">
    <text evidence="2 5">Carbohydrate acid metabolism; D-glucarate degradation; 2,5-dioxopentanoate from D-glucarate: step 2/2.</text>
</comment>
<dbReference type="InterPro" id="IPR002220">
    <property type="entry name" value="DapA-like"/>
</dbReference>